<dbReference type="Ensembl" id="ENSMALT00000025812.1">
    <property type="protein sequence ID" value="ENSMALP00000025339.1"/>
    <property type="gene ID" value="ENSMALG00000017624.1"/>
</dbReference>
<evidence type="ECO:0000313" key="1">
    <source>
        <dbReference type="Ensembl" id="ENSMALP00000025339.1"/>
    </source>
</evidence>
<name>A0A3Q3JYF2_MONAL</name>
<keyword evidence="2" id="KW-1185">Reference proteome</keyword>
<dbReference type="Proteomes" id="UP000261600">
    <property type="component" value="Unplaced"/>
</dbReference>
<evidence type="ECO:0000313" key="2">
    <source>
        <dbReference type="Proteomes" id="UP000261600"/>
    </source>
</evidence>
<sequence>CLAWKAMSKSTKVFWEGRMGGRQPSRAVSRAGHFTSDSCWVIYLQELQETVADHVAEQVSICLQNHILCFLSMGCCHADIGECLQVLLSDLVTEIYRLWDLIYLCLLECLVSLFSYLKNSQEIPGHTRWSKRRD</sequence>
<organism evidence="1 2">
    <name type="scientific">Monopterus albus</name>
    <name type="common">Swamp eel</name>
    <dbReference type="NCBI Taxonomy" id="43700"/>
    <lineage>
        <taxon>Eukaryota</taxon>
        <taxon>Metazoa</taxon>
        <taxon>Chordata</taxon>
        <taxon>Craniata</taxon>
        <taxon>Vertebrata</taxon>
        <taxon>Euteleostomi</taxon>
        <taxon>Actinopterygii</taxon>
        <taxon>Neopterygii</taxon>
        <taxon>Teleostei</taxon>
        <taxon>Neoteleostei</taxon>
        <taxon>Acanthomorphata</taxon>
        <taxon>Anabantaria</taxon>
        <taxon>Synbranchiformes</taxon>
        <taxon>Synbranchidae</taxon>
        <taxon>Monopterus</taxon>
    </lineage>
</organism>
<reference evidence="1" key="2">
    <citation type="submission" date="2025-09" db="UniProtKB">
        <authorList>
            <consortium name="Ensembl"/>
        </authorList>
    </citation>
    <scope>IDENTIFICATION</scope>
</reference>
<proteinExistence type="predicted"/>
<reference evidence="1" key="1">
    <citation type="submission" date="2025-08" db="UniProtKB">
        <authorList>
            <consortium name="Ensembl"/>
        </authorList>
    </citation>
    <scope>IDENTIFICATION</scope>
</reference>
<accession>A0A3Q3JYF2</accession>
<protein>
    <submittedName>
        <fullName evidence="1">Uncharacterized protein</fullName>
    </submittedName>
</protein>
<dbReference type="AlphaFoldDB" id="A0A3Q3JYF2"/>